<dbReference type="Gene3D" id="1.10.510.10">
    <property type="entry name" value="Transferase(Phosphotransferase) domain 1"/>
    <property type="match status" value="1"/>
</dbReference>
<dbReference type="Pfam" id="PF04655">
    <property type="entry name" value="APH_6_hur"/>
    <property type="match status" value="1"/>
</dbReference>
<protein>
    <submittedName>
        <fullName evidence="1">Aminoglycoside resistance protein</fullName>
    </submittedName>
</protein>
<dbReference type="RefSeq" id="WP_068692230.1">
    <property type="nucleotide sequence ID" value="NZ_CP063196.1"/>
</dbReference>
<sequence>MNDVTAKPIDDKQRDRLVRRFGTGALHWLDGLPSLVSDLAADWNLTVEGIGPHGQTSVVLRCRRADGTAAVLKVSPDPALIGAEGRVLNIWASTSRVPRVYEVDARRGGILMEAVEPGFTIAEIGVVPPMERISALINELHEIRIGASTRWELHPLGSRINFLFDLWERARAEGPAAELVPAPLMHHGHSLARGLAWEGDNAVPLHGDLHPGNILEGGAGRGLVAIDPRGCLGDAAYDAVDWAVWKATSLNEIEERCMVLAAGIGVPSQRLFRWCVAFAPVFATALANRGRADTQAFKVAMELSSA</sequence>
<proteinExistence type="predicted"/>
<dbReference type="Proteomes" id="UP000265719">
    <property type="component" value="Chromosome"/>
</dbReference>
<dbReference type="InterPro" id="IPR011009">
    <property type="entry name" value="Kinase-like_dom_sf"/>
</dbReference>
<dbReference type="OrthoDB" id="3638028at2"/>
<dbReference type="AlphaFoldDB" id="A0A399G731"/>
<dbReference type="GO" id="GO:0019748">
    <property type="term" value="P:secondary metabolic process"/>
    <property type="evidence" value="ECO:0007669"/>
    <property type="project" value="InterPro"/>
</dbReference>
<dbReference type="SUPFAM" id="SSF56112">
    <property type="entry name" value="Protein kinase-like (PK-like)"/>
    <property type="match status" value="1"/>
</dbReference>
<organism evidence="1 2">
    <name type="scientific">Thermobifida halotolerans</name>
    <dbReference type="NCBI Taxonomy" id="483545"/>
    <lineage>
        <taxon>Bacteria</taxon>
        <taxon>Bacillati</taxon>
        <taxon>Actinomycetota</taxon>
        <taxon>Actinomycetes</taxon>
        <taxon>Streptosporangiales</taxon>
        <taxon>Nocardiopsidaceae</taxon>
        <taxon>Thermobifida</taxon>
    </lineage>
</organism>
<evidence type="ECO:0000313" key="1">
    <source>
        <dbReference type="EMBL" id="UOE18155.1"/>
    </source>
</evidence>
<gene>
    <name evidence="1" type="ORF">NI17_015025</name>
</gene>
<reference evidence="1" key="1">
    <citation type="submission" date="2020-10" db="EMBL/GenBank/DDBJ databases">
        <title>De novo genome project of the cellulose decomposer Thermobifida halotolerans type strain.</title>
        <authorList>
            <person name="Nagy I."/>
            <person name="Horvath B."/>
            <person name="Kukolya J."/>
            <person name="Nagy I."/>
            <person name="Orsini M."/>
        </authorList>
    </citation>
    <scope>NUCLEOTIDE SEQUENCE</scope>
    <source>
        <strain evidence="1">DSM 44931</strain>
    </source>
</reference>
<accession>A0A399G731</accession>
<dbReference type="InterPro" id="IPR006748">
    <property type="entry name" value="NH2Glyco/OHUrea_AB-resist_kin"/>
</dbReference>
<evidence type="ECO:0000313" key="2">
    <source>
        <dbReference type="Proteomes" id="UP000265719"/>
    </source>
</evidence>
<dbReference type="GO" id="GO:0016773">
    <property type="term" value="F:phosphotransferase activity, alcohol group as acceptor"/>
    <property type="evidence" value="ECO:0007669"/>
    <property type="project" value="InterPro"/>
</dbReference>
<name>A0A399G731_9ACTN</name>
<dbReference type="EMBL" id="CP063196">
    <property type="protein sequence ID" value="UOE18155.1"/>
    <property type="molecule type" value="Genomic_DNA"/>
</dbReference>
<keyword evidence="2" id="KW-1185">Reference proteome</keyword>
<dbReference type="KEGG" id="thao:NI17_015025"/>